<comment type="caution">
    <text evidence="2">The sequence shown here is derived from an EMBL/GenBank/DDBJ whole genome shotgun (WGS) entry which is preliminary data.</text>
</comment>
<evidence type="ECO:0000259" key="1">
    <source>
        <dbReference type="Pfam" id="PF16288"/>
    </source>
</evidence>
<organism evidence="2 3">
    <name type="scientific">Candidatus Bacteroides intestinipullorum</name>
    <dbReference type="NCBI Taxonomy" id="2838471"/>
    <lineage>
        <taxon>Bacteria</taxon>
        <taxon>Pseudomonadati</taxon>
        <taxon>Bacteroidota</taxon>
        <taxon>Bacteroidia</taxon>
        <taxon>Bacteroidales</taxon>
        <taxon>Bacteroidaceae</taxon>
        <taxon>Bacteroides</taxon>
    </lineage>
</organism>
<dbReference type="InterPro" id="IPR032558">
    <property type="entry name" value="DUF4934"/>
</dbReference>
<evidence type="ECO:0000313" key="2">
    <source>
        <dbReference type="EMBL" id="MBU3813192.1"/>
    </source>
</evidence>
<reference evidence="2" key="2">
    <citation type="submission" date="2021-04" db="EMBL/GenBank/DDBJ databases">
        <authorList>
            <person name="Gilroy R."/>
        </authorList>
    </citation>
    <scope>NUCLEOTIDE SEQUENCE</scope>
    <source>
        <strain evidence="2">B3-3758</strain>
    </source>
</reference>
<dbReference type="EMBL" id="JAHLFO010000015">
    <property type="protein sequence ID" value="MBU3813192.1"/>
    <property type="molecule type" value="Genomic_DNA"/>
</dbReference>
<dbReference type="Proteomes" id="UP000824236">
    <property type="component" value="Unassembled WGS sequence"/>
</dbReference>
<dbReference type="PROSITE" id="PS51257">
    <property type="entry name" value="PROKAR_LIPOPROTEIN"/>
    <property type="match status" value="1"/>
</dbReference>
<reference evidence="2" key="1">
    <citation type="journal article" date="2021" name="PeerJ">
        <title>Extensive microbial diversity within the chicken gut microbiome revealed by metagenomics and culture.</title>
        <authorList>
            <person name="Gilroy R."/>
            <person name="Ravi A."/>
            <person name="Getino M."/>
            <person name="Pursley I."/>
            <person name="Horton D.L."/>
            <person name="Alikhan N.F."/>
            <person name="Baker D."/>
            <person name="Gharbi K."/>
            <person name="Hall N."/>
            <person name="Watson M."/>
            <person name="Adriaenssens E.M."/>
            <person name="Foster-Nyarko E."/>
            <person name="Jarju S."/>
            <person name="Secka A."/>
            <person name="Antonio M."/>
            <person name="Oren A."/>
            <person name="Chaudhuri R.R."/>
            <person name="La Ragione R."/>
            <person name="Hildebrand F."/>
            <person name="Pallen M.J."/>
        </authorList>
    </citation>
    <scope>NUCLEOTIDE SEQUENCE</scope>
    <source>
        <strain evidence="2">B3-3758</strain>
    </source>
</reference>
<dbReference type="Pfam" id="PF16288">
    <property type="entry name" value="DUF4934"/>
    <property type="match status" value="1"/>
</dbReference>
<feature type="domain" description="DUF4934" evidence="1">
    <location>
        <begin position="48"/>
        <end position="147"/>
    </location>
</feature>
<dbReference type="Pfam" id="PF16287">
    <property type="entry name" value="DUF4933"/>
    <property type="match status" value="1"/>
</dbReference>
<sequence>MRRIFLFGLVVLFLGLISCGSRPSVSASSSEVPLIDVEAAMADLQPALKLSDFGKDVCYIPLETNDSCQVSLVSVKVFDGNIVVSSRQFVVLNFDKETGRFIAQLGHRGEDPEGYWGLTPYYNESNGLFYFERLPNQLQKYDAQGKYRGKALVPTPPERPCAYAFEDSLVIGYYDMPSYTQHHAWQLSCFTERGELKDSVLRAPDLMPSQRDDKVVGMMWLSMAQINFTMDAAGVPWIDLQSRFPLWKCGGQVRLKEGFGDTIFTLKDHHRLVPAYAFRYGDLALDAKSRREGKSQGKLVAYAVLETPEKIFFKAVRGLYESVLERHVATPGENGRVDLPDFELYNGIYDKQTGITRMAPEAGGIVDDLSGDLSFEIRSCSSPQGEFVFSLEAHEVVAWLEKHPEAKDNPRLAPLLEVKEGDNPVVVIVADK</sequence>
<dbReference type="AlphaFoldDB" id="A0A9E2KET0"/>
<accession>A0A9E2KET0</accession>
<name>A0A9E2KET0_9BACE</name>
<proteinExistence type="predicted"/>
<evidence type="ECO:0000313" key="3">
    <source>
        <dbReference type="Proteomes" id="UP000824236"/>
    </source>
</evidence>
<gene>
    <name evidence="2" type="ORF">H9791_01605</name>
</gene>
<protein>
    <submittedName>
        <fullName evidence="2">DUF4934 domain-containing protein</fullName>
    </submittedName>
</protein>
<dbReference type="InterPro" id="IPR032559">
    <property type="entry name" value="DUF4933"/>
</dbReference>